<protein>
    <recommendedName>
        <fullName evidence="5 10">Phosphoenolpyruvate carboxylase</fullName>
        <shortName evidence="10">PEPC</shortName>
        <shortName evidence="10">PEPCase</shortName>
        <ecNumber evidence="4 10">4.1.1.31</ecNumber>
    </recommendedName>
</protein>
<dbReference type="Gene3D" id="1.20.1440.90">
    <property type="entry name" value="Phosphoenolpyruvate/pyruvate domain"/>
    <property type="match status" value="1"/>
</dbReference>
<dbReference type="PROSITE" id="PS00393">
    <property type="entry name" value="PEPCASE_2"/>
    <property type="match status" value="1"/>
</dbReference>
<dbReference type="RefSeq" id="WP_034794642.1">
    <property type="nucleotide sequence ID" value="NZ_JMPJ01000068.1"/>
</dbReference>
<dbReference type="InterPro" id="IPR018129">
    <property type="entry name" value="PEP_COase_Lys_AS"/>
</dbReference>
<evidence type="ECO:0000256" key="10">
    <source>
        <dbReference type="HAMAP-Rule" id="MF_00595"/>
    </source>
</evidence>
<evidence type="ECO:0000256" key="9">
    <source>
        <dbReference type="ARBA" id="ARBA00048995"/>
    </source>
</evidence>
<comment type="subunit">
    <text evidence="10">Homotetramer.</text>
</comment>
<dbReference type="EC" id="4.1.1.31" evidence="4 10"/>
<dbReference type="STRING" id="910964.GEAM_3779"/>
<gene>
    <name evidence="10" type="primary">ppc</name>
    <name evidence="13" type="ORF">GEAM_3779</name>
</gene>
<keyword evidence="13" id="KW-0670">Pyruvate</keyword>
<dbReference type="GO" id="GO:0015977">
    <property type="term" value="P:carbon fixation"/>
    <property type="evidence" value="ECO:0007669"/>
    <property type="project" value="UniProtKB-UniRule"/>
</dbReference>
<dbReference type="NCBIfam" id="NF000584">
    <property type="entry name" value="PRK00009.1"/>
    <property type="match status" value="1"/>
</dbReference>
<keyword evidence="6 10" id="KW-0460">Magnesium</keyword>
<name>A0A085G400_EWIA3</name>
<comment type="catalytic activity">
    <reaction evidence="9 10">
        <text>oxaloacetate + phosphate = phosphoenolpyruvate + hydrogencarbonate</text>
        <dbReference type="Rhea" id="RHEA:28370"/>
        <dbReference type="ChEBI" id="CHEBI:16452"/>
        <dbReference type="ChEBI" id="CHEBI:17544"/>
        <dbReference type="ChEBI" id="CHEBI:43474"/>
        <dbReference type="ChEBI" id="CHEBI:58702"/>
        <dbReference type="EC" id="4.1.1.31"/>
    </reaction>
</comment>
<accession>A0A085G400</accession>
<evidence type="ECO:0000256" key="2">
    <source>
        <dbReference type="ARBA" id="ARBA00003670"/>
    </source>
</evidence>
<dbReference type="InterPro" id="IPR015813">
    <property type="entry name" value="Pyrv/PenolPyrv_kinase-like_dom"/>
</dbReference>
<evidence type="ECO:0000256" key="5">
    <source>
        <dbReference type="ARBA" id="ARBA00022419"/>
    </source>
</evidence>
<dbReference type="InterPro" id="IPR022805">
    <property type="entry name" value="PEP_COase_bac/pln-type"/>
</dbReference>
<dbReference type="PROSITE" id="PS00781">
    <property type="entry name" value="PEPCASE_1"/>
    <property type="match status" value="1"/>
</dbReference>
<dbReference type="FunFam" id="1.20.1440.90:FF:000002">
    <property type="entry name" value="Phosphoenolpyruvate carboxylase"/>
    <property type="match status" value="1"/>
</dbReference>
<dbReference type="GeneID" id="78383135"/>
<feature type="active site" evidence="10 11">
    <location>
        <position position="137"/>
    </location>
</feature>
<dbReference type="PANTHER" id="PTHR30523">
    <property type="entry name" value="PHOSPHOENOLPYRUVATE CARBOXYLASE"/>
    <property type="match status" value="1"/>
</dbReference>
<dbReference type="eggNOG" id="COG2352">
    <property type="taxonomic scope" value="Bacteria"/>
</dbReference>
<dbReference type="GO" id="GO:0006099">
    <property type="term" value="P:tricarboxylic acid cycle"/>
    <property type="evidence" value="ECO:0007669"/>
    <property type="project" value="InterPro"/>
</dbReference>
<evidence type="ECO:0000256" key="3">
    <source>
        <dbReference type="ARBA" id="ARBA00008346"/>
    </source>
</evidence>
<reference evidence="13 14" key="1">
    <citation type="submission" date="2014-05" db="EMBL/GenBank/DDBJ databases">
        <title>ATOL: Assembling a taxonomically balanced genome-scale reconstruction of the evolutionary history of the Enterobacteriaceae.</title>
        <authorList>
            <person name="Plunkett G.III."/>
            <person name="Neeno-Eckwall E.C."/>
            <person name="Glasner J.D."/>
            <person name="Perna N.T."/>
        </authorList>
    </citation>
    <scope>NUCLEOTIDE SEQUENCE [LARGE SCALE GENOMIC DNA]</scope>
    <source>
        <strain evidence="13 14">ATCC 33852</strain>
    </source>
</reference>
<evidence type="ECO:0000256" key="12">
    <source>
        <dbReference type="PROSITE-ProRule" id="PRU10112"/>
    </source>
</evidence>
<comment type="caution">
    <text evidence="13">The sequence shown here is derived from an EMBL/GenBank/DDBJ whole genome shotgun (WGS) entry which is preliminary data.</text>
</comment>
<evidence type="ECO:0000256" key="11">
    <source>
        <dbReference type="PROSITE-ProRule" id="PRU10111"/>
    </source>
</evidence>
<dbReference type="GO" id="GO:0005829">
    <property type="term" value="C:cytosol"/>
    <property type="evidence" value="ECO:0007669"/>
    <property type="project" value="TreeGrafter"/>
</dbReference>
<sequence>MNEQYSAMRSNVSTLGKLLGDTIKDTLGEHILDRVEKIRKLSKSSRAGNEADRKELLSTLQNLSNDELLPVARAFSQFLNLTNVAEQYHSISPNGEAASNPEVLAQLIERLKAKNLSDQQLRDAVEELSIELVLTAHPTEIARRTLIHKLVEVNNCLKQLDHNDLADYERKQIMRRLRQLIAQSWHTDEIRKHRPSPVDEAKWGFAVVENSLWEGVPSFLREFNEQLETSLDYKMPVEAVPVRFTSWMGGDRDGNPNVTADITRHVLLLSRWKATDLFLRDVAVLISELSMTEATDELRERAGGEEGIEPYRVIMKRLRSQLTSTQVYLEARLKGERLPQPHDLLINNDQLWEPLYACYQSLVACGMGIIANGQLLDTLRRVRCFGVPLVRIDIRQESTRHTDAIAEITRYLGLGDYESWSESDKQAFLIRELNSQRPLVPRFWEPSENTKEVLDTCQVIAEAPEGSIAAYVISMAKTPSDVLAVHLLLKEAGCPFTLPVAPLFETLDDLNNADSVMTQLLNIDWYRGTIQGKQMVMIGYSDSAKDAGVMAASWAQYRAQDALIKTCEKAGVLLTLFHGRGGSIGRGGAPAHAALLSQPPGSLKGGLRVTEQGEMIRFKFGLPEVTISSLALYTGAILEANLLPPPEPKKAWVEIMEQLSDVSCDMYRGYVRENKDFVPYFRAATPEQELGKLPLGSRPAKRKANGGVESLRAIPWIFAWTQNRLMLPAWLGAGAGLQAVVDAGKRDELGAMCHDWPFFSTRIGMLEMVFAKADLWLAEYYDQRLVDKELWPLGQKLRDQLASDIKVVLAISNDDHLMADLPWIAESIALRNVYTDPLNVLQAELLHRSRQLEKEGSTPDARVEQALMVTIAGVAAGMRNTG</sequence>
<dbReference type="Pfam" id="PF00311">
    <property type="entry name" value="PEPcase"/>
    <property type="match status" value="1"/>
</dbReference>
<organism evidence="13 14">
    <name type="scientific">Ewingella americana (strain ATCC 33852 / DSM 4580 / CCUG 14506 / JCM 5911 / LMG 7869 / NCTC 12157 / CDC 1468-78)</name>
    <dbReference type="NCBI Taxonomy" id="910964"/>
    <lineage>
        <taxon>Bacteria</taxon>
        <taxon>Pseudomonadati</taxon>
        <taxon>Pseudomonadota</taxon>
        <taxon>Gammaproteobacteria</taxon>
        <taxon>Enterobacterales</taxon>
        <taxon>Yersiniaceae</taxon>
        <taxon>Ewingella</taxon>
    </lineage>
</organism>
<feature type="active site" evidence="10 12">
    <location>
        <position position="545"/>
    </location>
</feature>
<dbReference type="EMBL" id="JMPJ01000068">
    <property type="protein sequence ID" value="KFC78445.1"/>
    <property type="molecule type" value="Genomic_DNA"/>
</dbReference>
<dbReference type="HAMAP" id="MF_00595">
    <property type="entry name" value="PEPcase_type1"/>
    <property type="match status" value="1"/>
</dbReference>
<dbReference type="PANTHER" id="PTHR30523:SF6">
    <property type="entry name" value="PHOSPHOENOLPYRUVATE CARBOXYLASE"/>
    <property type="match status" value="1"/>
</dbReference>
<dbReference type="GO" id="GO:0000287">
    <property type="term" value="F:magnesium ion binding"/>
    <property type="evidence" value="ECO:0007669"/>
    <property type="project" value="UniProtKB-UniRule"/>
</dbReference>
<evidence type="ECO:0000256" key="1">
    <source>
        <dbReference type="ARBA" id="ARBA00001946"/>
    </source>
</evidence>
<keyword evidence="8 10" id="KW-0120">Carbon dioxide fixation</keyword>
<evidence type="ECO:0000256" key="6">
    <source>
        <dbReference type="ARBA" id="ARBA00022842"/>
    </source>
</evidence>
<dbReference type="SUPFAM" id="SSF51621">
    <property type="entry name" value="Phosphoenolpyruvate/pyruvate domain"/>
    <property type="match status" value="1"/>
</dbReference>
<comment type="similarity">
    <text evidence="3 10">Belongs to the PEPCase type 1 family.</text>
</comment>
<dbReference type="GO" id="GO:0008964">
    <property type="term" value="F:phosphoenolpyruvate carboxylase activity"/>
    <property type="evidence" value="ECO:0007669"/>
    <property type="project" value="UniProtKB-UniRule"/>
</dbReference>
<keyword evidence="7 10" id="KW-0456">Lyase</keyword>
<comment type="cofactor">
    <cofactor evidence="1 10">
        <name>Mg(2+)</name>
        <dbReference type="ChEBI" id="CHEBI:18420"/>
    </cofactor>
</comment>
<dbReference type="OrthoDB" id="9768133at2"/>
<comment type="function">
    <text evidence="2 10">Forms oxaloacetate, a four-carbon dicarboxylic acid source for the tricarboxylic acid cycle.</text>
</comment>
<evidence type="ECO:0000256" key="8">
    <source>
        <dbReference type="ARBA" id="ARBA00023300"/>
    </source>
</evidence>
<evidence type="ECO:0000313" key="13">
    <source>
        <dbReference type="EMBL" id="KFC78445.1"/>
    </source>
</evidence>
<proteinExistence type="inferred from homology"/>
<dbReference type="AlphaFoldDB" id="A0A085G400"/>
<evidence type="ECO:0000313" key="14">
    <source>
        <dbReference type="Proteomes" id="UP000028640"/>
    </source>
</evidence>
<dbReference type="Proteomes" id="UP000028640">
    <property type="component" value="Unassembled WGS sequence"/>
</dbReference>
<keyword evidence="14" id="KW-1185">Reference proteome</keyword>
<dbReference type="GO" id="GO:0006107">
    <property type="term" value="P:oxaloacetate metabolic process"/>
    <property type="evidence" value="ECO:0007669"/>
    <property type="project" value="UniProtKB-UniRule"/>
</dbReference>
<evidence type="ECO:0000256" key="7">
    <source>
        <dbReference type="ARBA" id="ARBA00023239"/>
    </source>
</evidence>
<dbReference type="InterPro" id="IPR033129">
    <property type="entry name" value="PEPCASE_His_AS"/>
</dbReference>
<dbReference type="InterPro" id="IPR021135">
    <property type="entry name" value="PEP_COase"/>
</dbReference>
<evidence type="ECO:0000256" key="4">
    <source>
        <dbReference type="ARBA" id="ARBA00012305"/>
    </source>
</evidence>
<dbReference type="PRINTS" id="PR00150">
    <property type="entry name" value="PEPCARBXLASE"/>
</dbReference>